<protein>
    <submittedName>
        <fullName evidence="1">Alpha-mannosidase</fullName>
    </submittedName>
</protein>
<accession>A0A1Q5T3P9</accession>
<evidence type="ECO:0000313" key="2">
    <source>
        <dbReference type="Proteomes" id="UP000186030"/>
    </source>
</evidence>
<sequence>MFISGWGSMHFDERVRLYADKLLFYNPMPTTTAAAFQWNKPFSGVFRANLNEEPLDSLAADECGTFAVEVKPNEVQTVLVVD</sequence>
<evidence type="ECO:0000313" key="1">
    <source>
        <dbReference type="EMBL" id="OKO94852.1"/>
    </source>
</evidence>
<name>A0A1Q5T3P9_9BACL</name>
<proteinExistence type="predicted"/>
<comment type="caution">
    <text evidence="1">The sequence shown here is derived from an EMBL/GenBank/DDBJ whole genome shotgun (WGS) entry which is preliminary data.</text>
</comment>
<reference evidence="2" key="2">
    <citation type="submission" date="2017-01" db="EMBL/GenBank/DDBJ databases">
        <title>Genome sequencing and annotation of Geobacillus sp. 1017, a Hydrocarbon-Oxidizing Thermophilic Bacterium Isolated from a Heavy Oil Reservoir (China).</title>
        <authorList>
            <person name="Kadnikov V.V."/>
            <person name="Mardanov A.V."/>
            <person name="Poltaraus A.B."/>
            <person name="Sokolova D.S."/>
            <person name="Semenova E.M."/>
            <person name="Ravin N.V."/>
            <person name="Tourova T.P."/>
            <person name="Nazina T.N."/>
        </authorList>
    </citation>
    <scope>NUCLEOTIDE SEQUENCE [LARGE SCALE GENOMIC DNA]</scope>
    <source>
        <strain evidence="2">1017</strain>
    </source>
</reference>
<reference evidence="1 2" key="1">
    <citation type="submission" date="2016-11" db="EMBL/GenBank/DDBJ databases">
        <authorList>
            <person name="Kadnikov V."/>
            <person name="Nazina T."/>
        </authorList>
    </citation>
    <scope>NUCLEOTIDE SEQUENCE [LARGE SCALE GENOMIC DNA]</scope>
    <source>
        <strain evidence="1 2">1017</strain>
    </source>
</reference>
<dbReference type="Proteomes" id="UP000186030">
    <property type="component" value="Unassembled WGS sequence"/>
</dbReference>
<dbReference type="AlphaFoldDB" id="A0A1Q5T3P9"/>
<gene>
    <name evidence="1" type="ORF">BRO54_1407</name>
</gene>
<organism evidence="1 2">
    <name type="scientific">Geobacillus proteiniphilus</name>
    <dbReference type="NCBI Taxonomy" id="860353"/>
    <lineage>
        <taxon>Bacteria</taxon>
        <taxon>Bacillati</taxon>
        <taxon>Bacillota</taxon>
        <taxon>Bacilli</taxon>
        <taxon>Bacillales</taxon>
        <taxon>Anoxybacillaceae</taxon>
        <taxon>Geobacillus</taxon>
    </lineage>
</organism>
<dbReference type="EMBL" id="MQMG01000013">
    <property type="protein sequence ID" value="OKO94852.1"/>
    <property type="molecule type" value="Genomic_DNA"/>
</dbReference>